<dbReference type="InterPro" id="IPR025644">
    <property type="entry name" value="DUF4344"/>
</dbReference>
<comment type="caution">
    <text evidence="1">The sequence shown here is derived from an EMBL/GenBank/DDBJ whole genome shotgun (WGS) entry which is preliminary data.</text>
</comment>
<dbReference type="OrthoDB" id="935695at2"/>
<name>A0A562M0F9_9GAMM</name>
<evidence type="ECO:0000313" key="2">
    <source>
        <dbReference type="Proteomes" id="UP000316471"/>
    </source>
</evidence>
<dbReference type="RefSeq" id="WP_158636254.1">
    <property type="nucleotide sequence ID" value="NZ_VLKP01000002.1"/>
</dbReference>
<proteinExistence type="predicted"/>
<dbReference type="AlphaFoldDB" id="A0A562M0F9"/>
<dbReference type="Proteomes" id="UP000316471">
    <property type="component" value="Unassembled WGS sequence"/>
</dbReference>
<accession>A0A562M0F9</accession>
<sequence length="339" mass="38075">MRPKYIGILTAAIVGVLAGALGHATWDRMRPAPAPAVVTARVPVTVASFDRAGGNPALQRASAKTEAGTNFTYEYVPPKSEALQPIYQAASEGNFLQKLHEIKAIDGLFMLPASIKFVTAECKSPDAFYAPATNEVVLCYETIQVLTKQAEAMKAAGTLEEEFPHQYVLANLRFILLHETGHALIRLLDLPTTGREEDAVDQLAVMLMQKFASVDESPRQVTENLRMAAHWFLQRAQGQYNLDAYADEHALGEQRYFNLQCLIYGRDPGKYLYIVTDGDLPAGRAERCPEEAQRVDHAWLRLLLPHVAPKFQMTEEKALRFFDQRERERRKNVESPYVR</sequence>
<dbReference type="EMBL" id="VLKP01000002">
    <property type="protein sequence ID" value="TWI13406.1"/>
    <property type="molecule type" value="Genomic_DNA"/>
</dbReference>
<organism evidence="1 2">
    <name type="scientific">Aerolutibacter ruishenii</name>
    <dbReference type="NCBI Taxonomy" id="686800"/>
    <lineage>
        <taxon>Bacteria</taxon>
        <taxon>Pseudomonadati</taxon>
        <taxon>Pseudomonadota</taxon>
        <taxon>Gammaproteobacteria</taxon>
        <taxon>Lysobacterales</taxon>
        <taxon>Lysobacteraceae</taxon>
        <taxon>Aerolutibacter</taxon>
    </lineage>
</organism>
<dbReference type="Pfam" id="PF14247">
    <property type="entry name" value="DUF4344"/>
    <property type="match status" value="1"/>
</dbReference>
<evidence type="ECO:0000313" key="1">
    <source>
        <dbReference type="EMBL" id="TWI13406.1"/>
    </source>
</evidence>
<protein>
    <submittedName>
        <fullName evidence="1">Putative metallopeptidase DUF4344</fullName>
    </submittedName>
</protein>
<gene>
    <name evidence="1" type="ORF">IP93_00568</name>
</gene>
<keyword evidence="2" id="KW-1185">Reference proteome</keyword>
<reference evidence="1 2" key="1">
    <citation type="journal article" date="2015" name="Stand. Genomic Sci.">
        <title>Genomic Encyclopedia of Bacterial and Archaeal Type Strains, Phase III: the genomes of soil and plant-associated and newly described type strains.</title>
        <authorList>
            <person name="Whitman W.B."/>
            <person name="Woyke T."/>
            <person name="Klenk H.P."/>
            <person name="Zhou Y."/>
            <person name="Lilburn T.G."/>
            <person name="Beck B.J."/>
            <person name="De Vos P."/>
            <person name="Vandamme P."/>
            <person name="Eisen J.A."/>
            <person name="Garrity G."/>
            <person name="Hugenholtz P."/>
            <person name="Kyrpides N.C."/>
        </authorList>
    </citation>
    <scope>NUCLEOTIDE SEQUENCE [LARGE SCALE GENOMIC DNA]</scope>
    <source>
        <strain evidence="1 2">CGMCC 1.10136</strain>
    </source>
</reference>